<name>A0A0R3X1Y9_HYDTA</name>
<dbReference type="SMART" id="SM00277">
    <property type="entry name" value="GRAN"/>
    <property type="match status" value="6"/>
</dbReference>
<feature type="domain" description="Granulins" evidence="6">
    <location>
        <begin position="197"/>
        <end position="210"/>
    </location>
</feature>
<feature type="domain" description="Granulins" evidence="6">
    <location>
        <begin position="421"/>
        <end position="434"/>
    </location>
</feature>
<dbReference type="InterPro" id="IPR037277">
    <property type="entry name" value="Granulin_sf"/>
</dbReference>
<evidence type="ECO:0000256" key="1">
    <source>
        <dbReference type="ARBA" id="ARBA00004613"/>
    </source>
</evidence>
<dbReference type="EMBL" id="UYWX01020356">
    <property type="protein sequence ID" value="VDM31597.1"/>
    <property type="molecule type" value="Genomic_DNA"/>
</dbReference>
<comment type="subcellular location">
    <subcellularLocation>
        <location evidence="1">Secreted</location>
    </subcellularLocation>
</comment>
<evidence type="ECO:0000256" key="5">
    <source>
        <dbReference type="SAM" id="SignalP"/>
    </source>
</evidence>
<proteinExistence type="inferred from homology"/>
<sequence length="709" mass="75333">MALILVWGLLCISIFVAAHDQCSLLCASGVCCDGANGLQQCCPISGGICCESGTTCCPRGTVCNSDGSCTRLDSGFFGLMGFFTPSPAISQLPTENPTVTPATKVSSNLDSCPSVCGSLCCPFVDSVCCKDGKHCCPSGYQCDASTKSCRLLLHSSHASSGGRDCSLTDSGCRNTETCCIMFDGSRGCCPYEEADCCSDGYHCCPRGTRCNSGSDGCVPKSGAWVNPFEPSDRLIGRKSVKCPDGKSACHKGSTCCNTGGPNAASACCPLENNPYVVFCVKPQRHFSTFIPVSKLEGNIKLDLYVTNRLLGLIVSGLLALTEKVVEREYFFTHSSFQAICCEDGEHCCPQGYVCDSRNGGSCILKSNTSLATIVSEAVFKHSPGEMVICDDGSYCEGPNVTCCKFSDGSWGCCPFSNAICCLDHVHCCPNGYSCSFNQCIKSGSNGNFLTPWRYKQPAKKANSDSNTCEDGTTICPSDMTCCLTDDNSYGCCPFPNAVCCLDREHCCPSGYTCDVANSACVPNGDSSSAIPMSSKVLPASSGTHAETCASNSTPCSTDGKVACCSLTNRFLLKMSVQIGSSTNASSENANGEAGLSAARTDCTAVRRASSAPSMVGVPRRGIEICLTALSEHRVSCLRTEFSQLPLGRLANIYISSYTQRISEIREDTVQFSLRESTELQFCLCNYKSNRLHCPFYAYQNLGNQTLSYG</sequence>
<keyword evidence="5" id="KW-0732">Signal</keyword>
<dbReference type="WBParaSite" id="TTAC_0000726101-mRNA-1">
    <property type="protein sequence ID" value="TTAC_0000726101-mRNA-1"/>
    <property type="gene ID" value="TTAC_0000726101"/>
</dbReference>
<evidence type="ECO:0000256" key="2">
    <source>
        <dbReference type="ARBA" id="ARBA00010093"/>
    </source>
</evidence>
<dbReference type="AlphaFoldDB" id="A0A0R3X1Y9"/>
<evidence type="ECO:0000256" key="4">
    <source>
        <dbReference type="ARBA" id="ARBA00023157"/>
    </source>
</evidence>
<dbReference type="Pfam" id="PF00396">
    <property type="entry name" value="Granulin"/>
    <property type="match status" value="6"/>
</dbReference>
<keyword evidence="8" id="KW-1185">Reference proteome</keyword>
<comment type="similarity">
    <text evidence="2">Belongs to the granulin family.</text>
</comment>
<protein>
    <submittedName>
        <fullName evidence="9">Granulin</fullName>
    </submittedName>
</protein>
<feature type="domain" description="Granulins" evidence="6">
    <location>
        <begin position="129"/>
        <end position="142"/>
    </location>
</feature>
<reference evidence="7 8" key="2">
    <citation type="submission" date="2018-11" db="EMBL/GenBank/DDBJ databases">
        <authorList>
            <consortium name="Pathogen Informatics"/>
        </authorList>
    </citation>
    <scope>NUCLEOTIDE SEQUENCE [LARGE SCALE GENOMIC DNA]</scope>
</reference>
<keyword evidence="4" id="KW-1015">Disulfide bond</keyword>
<dbReference type="Gene3D" id="2.10.25.160">
    <property type="entry name" value="Granulin"/>
    <property type="match status" value="6"/>
</dbReference>
<dbReference type="PANTHER" id="PTHR12274:SF3">
    <property type="entry name" value="PROGRANULIN"/>
    <property type="match status" value="1"/>
</dbReference>
<dbReference type="PROSITE" id="PS00799">
    <property type="entry name" value="GRANULINS"/>
    <property type="match status" value="5"/>
</dbReference>
<dbReference type="PANTHER" id="PTHR12274">
    <property type="entry name" value="GRANULIN"/>
    <property type="match status" value="1"/>
</dbReference>
<dbReference type="OrthoDB" id="5854875at2759"/>
<dbReference type="STRING" id="6205.A0A0R3X1Y9"/>
<evidence type="ECO:0000256" key="3">
    <source>
        <dbReference type="ARBA" id="ARBA00022525"/>
    </source>
</evidence>
<dbReference type="InterPro" id="IPR000118">
    <property type="entry name" value="Granulin"/>
</dbReference>
<evidence type="ECO:0000313" key="8">
    <source>
        <dbReference type="Proteomes" id="UP000274429"/>
    </source>
</evidence>
<feature type="domain" description="Granulins" evidence="6">
    <location>
        <begin position="500"/>
        <end position="513"/>
    </location>
</feature>
<feature type="signal peptide" evidence="5">
    <location>
        <begin position="1"/>
        <end position="18"/>
    </location>
</feature>
<dbReference type="Proteomes" id="UP000274429">
    <property type="component" value="Unassembled WGS sequence"/>
</dbReference>
<reference evidence="9" key="1">
    <citation type="submission" date="2016-04" db="UniProtKB">
        <authorList>
            <consortium name="WormBaseParasite"/>
        </authorList>
    </citation>
    <scope>IDENTIFICATION</scope>
</reference>
<evidence type="ECO:0000259" key="6">
    <source>
        <dbReference type="PROSITE" id="PS00799"/>
    </source>
</evidence>
<feature type="chain" id="PRO_5043133136" evidence="5">
    <location>
        <begin position="19"/>
        <end position="709"/>
    </location>
</feature>
<keyword evidence="3" id="KW-0964">Secreted</keyword>
<evidence type="ECO:0000313" key="7">
    <source>
        <dbReference type="EMBL" id="VDM31597.1"/>
    </source>
</evidence>
<dbReference type="InterPro" id="IPR039036">
    <property type="entry name" value="Granulin_fam"/>
</dbReference>
<feature type="domain" description="Granulins" evidence="6">
    <location>
        <begin position="341"/>
        <end position="354"/>
    </location>
</feature>
<accession>A0A0R3X1Y9</accession>
<gene>
    <name evidence="7" type="ORF">TTAC_LOCUS7246</name>
</gene>
<organism evidence="9">
    <name type="scientific">Hydatigena taeniaeformis</name>
    <name type="common">Feline tapeworm</name>
    <name type="synonym">Taenia taeniaeformis</name>
    <dbReference type="NCBI Taxonomy" id="6205"/>
    <lineage>
        <taxon>Eukaryota</taxon>
        <taxon>Metazoa</taxon>
        <taxon>Spiralia</taxon>
        <taxon>Lophotrochozoa</taxon>
        <taxon>Platyhelminthes</taxon>
        <taxon>Cestoda</taxon>
        <taxon>Eucestoda</taxon>
        <taxon>Cyclophyllidea</taxon>
        <taxon>Taeniidae</taxon>
        <taxon>Hydatigera</taxon>
    </lineage>
</organism>
<evidence type="ECO:0000313" key="9">
    <source>
        <dbReference type="WBParaSite" id="TTAC_0000726101-mRNA-1"/>
    </source>
</evidence>
<dbReference type="SUPFAM" id="SSF57277">
    <property type="entry name" value="Granulin repeat"/>
    <property type="match status" value="2"/>
</dbReference>
<dbReference type="GO" id="GO:0005576">
    <property type="term" value="C:extracellular region"/>
    <property type="evidence" value="ECO:0007669"/>
    <property type="project" value="UniProtKB-SubCell"/>
</dbReference>